<dbReference type="CDD" id="cd06260">
    <property type="entry name" value="DUF820-like"/>
    <property type="match status" value="1"/>
</dbReference>
<name>A0A0D8ZLU8_9CYAN</name>
<dbReference type="SUPFAM" id="SSF52980">
    <property type="entry name" value="Restriction endonuclease-like"/>
    <property type="match status" value="1"/>
</dbReference>
<dbReference type="InterPro" id="IPR008538">
    <property type="entry name" value="Uma2"/>
</dbReference>
<dbReference type="EMBL" id="JYON01000046">
    <property type="protein sequence ID" value="KJH69414.1"/>
    <property type="molecule type" value="Genomic_DNA"/>
</dbReference>
<dbReference type="PANTHER" id="PTHR34107">
    <property type="entry name" value="SLL0198 PROTEIN-RELATED"/>
    <property type="match status" value="1"/>
</dbReference>
<gene>
    <name evidence="2" type="ORF">UH38_24050</name>
</gene>
<dbReference type="Gene3D" id="3.90.1570.10">
    <property type="entry name" value="tt1808, chain A"/>
    <property type="match status" value="1"/>
</dbReference>
<dbReference type="PANTHER" id="PTHR34107:SF7">
    <property type="entry name" value="SLR2092 PROTEIN"/>
    <property type="match status" value="1"/>
</dbReference>
<dbReference type="InterPro" id="IPR012296">
    <property type="entry name" value="Nuclease_put_TT1808"/>
</dbReference>
<evidence type="ECO:0000313" key="3">
    <source>
        <dbReference type="Proteomes" id="UP000032452"/>
    </source>
</evidence>
<organism evidence="2 3">
    <name type="scientific">Aliterella atlantica CENA595</name>
    <dbReference type="NCBI Taxonomy" id="1618023"/>
    <lineage>
        <taxon>Bacteria</taxon>
        <taxon>Bacillati</taxon>
        <taxon>Cyanobacteriota</taxon>
        <taxon>Cyanophyceae</taxon>
        <taxon>Chroococcidiopsidales</taxon>
        <taxon>Aliterellaceae</taxon>
        <taxon>Aliterella</taxon>
    </lineage>
</organism>
<dbReference type="AlphaFoldDB" id="A0A0D8ZLU8"/>
<feature type="domain" description="Putative restriction endonuclease" evidence="1">
    <location>
        <begin position="23"/>
        <end position="194"/>
    </location>
</feature>
<dbReference type="STRING" id="1618023.UH38_24050"/>
<dbReference type="InterPro" id="IPR011335">
    <property type="entry name" value="Restrct_endonuc-II-like"/>
</dbReference>
<comment type="caution">
    <text evidence="2">The sequence shown here is derived from an EMBL/GenBank/DDBJ whole genome shotgun (WGS) entry which is preliminary data.</text>
</comment>
<evidence type="ECO:0000259" key="1">
    <source>
        <dbReference type="Pfam" id="PF05685"/>
    </source>
</evidence>
<dbReference type="Proteomes" id="UP000032452">
    <property type="component" value="Unassembled WGS sequence"/>
</dbReference>
<evidence type="ECO:0000313" key="2">
    <source>
        <dbReference type="EMBL" id="KJH69414.1"/>
    </source>
</evidence>
<dbReference type="Pfam" id="PF05685">
    <property type="entry name" value="Uma2"/>
    <property type="match status" value="1"/>
</dbReference>
<reference evidence="2 3" key="1">
    <citation type="submission" date="2015-02" db="EMBL/GenBank/DDBJ databases">
        <title>Draft genome of a novel marine cyanobacterium (Chroococcales) isolated from South Atlantic Ocean.</title>
        <authorList>
            <person name="Rigonato J."/>
            <person name="Alvarenga D.O."/>
            <person name="Branco L.H."/>
            <person name="Varani A.M."/>
            <person name="Brandini F.P."/>
            <person name="Fiore M.F."/>
        </authorList>
    </citation>
    <scope>NUCLEOTIDE SEQUENCE [LARGE SCALE GENOMIC DNA]</scope>
    <source>
        <strain evidence="2 3">CENA595</strain>
    </source>
</reference>
<accession>A0A0D8ZLU8</accession>
<keyword evidence="3" id="KW-1185">Reference proteome</keyword>
<dbReference type="PATRIC" id="fig|1618023.3.peg.623"/>
<sequence length="199" mass="22446">MTCIVPVEKYSMLTINALTINDEQFEIVVKNNPDLNFEQTSAGELVIVPPTGGTSGRKNFNLTKQFGNWVDEHLELGEGFDSSTLFRLPNGAKRSPDVSWVRRDRWESLSSKQQDGYVPLCPDFVLELRSPTDNLDELQAKMLEYMGNGAILGWLIDPQNALVYIYRQGMVIETVDSPSTLFGEDVLPGFSLNLQRIWN</sequence>
<proteinExistence type="predicted"/>
<protein>
    <recommendedName>
        <fullName evidence="1">Putative restriction endonuclease domain-containing protein</fullName>
    </recommendedName>
</protein>